<dbReference type="InterPro" id="IPR006203">
    <property type="entry name" value="GHMP_knse_ATP-bd_CS"/>
</dbReference>
<dbReference type="PROSITE" id="PS00106">
    <property type="entry name" value="GALACTOKINASE"/>
    <property type="match status" value="1"/>
</dbReference>
<dbReference type="InterPro" id="IPR036554">
    <property type="entry name" value="GHMP_kinase_C_sf"/>
</dbReference>
<proteinExistence type="inferred from homology"/>
<evidence type="ECO:0000256" key="3">
    <source>
        <dbReference type="ARBA" id="ARBA00022741"/>
    </source>
</evidence>
<dbReference type="NCBIfam" id="TIGR00131">
    <property type="entry name" value="gal_kin"/>
    <property type="match status" value="1"/>
</dbReference>
<keyword evidence="10" id="KW-1185">Reference proteome</keyword>
<dbReference type="Gene3D" id="1.20.1440.340">
    <property type="match status" value="1"/>
</dbReference>
<evidence type="ECO:0000259" key="6">
    <source>
        <dbReference type="Pfam" id="PF00288"/>
    </source>
</evidence>
<accession>A0AA36CRT1</accession>
<keyword evidence="3" id="KW-0547">Nucleotide-binding</keyword>
<keyword evidence="2" id="KW-0808">Transferase</keyword>
<dbReference type="Gene3D" id="3.30.230.10">
    <property type="match status" value="1"/>
</dbReference>
<dbReference type="GO" id="GO:0005829">
    <property type="term" value="C:cytosol"/>
    <property type="evidence" value="ECO:0007669"/>
    <property type="project" value="TreeGrafter"/>
</dbReference>
<dbReference type="Pfam" id="PF00288">
    <property type="entry name" value="GHMP_kinases_N"/>
    <property type="match status" value="1"/>
</dbReference>
<dbReference type="Proteomes" id="UP001177023">
    <property type="component" value="Unassembled WGS sequence"/>
</dbReference>
<evidence type="ECO:0000313" key="9">
    <source>
        <dbReference type="EMBL" id="CAJ0573813.1"/>
    </source>
</evidence>
<organism evidence="9 10">
    <name type="scientific">Mesorhabditis spiculigera</name>
    <dbReference type="NCBI Taxonomy" id="96644"/>
    <lineage>
        <taxon>Eukaryota</taxon>
        <taxon>Metazoa</taxon>
        <taxon>Ecdysozoa</taxon>
        <taxon>Nematoda</taxon>
        <taxon>Chromadorea</taxon>
        <taxon>Rhabditida</taxon>
        <taxon>Rhabditina</taxon>
        <taxon>Rhabditomorpha</taxon>
        <taxon>Rhabditoidea</taxon>
        <taxon>Rhabditidae</taxon>
        <taxon>Mesorhabditinae</taxon>
        <taxon>Mesorhabditis</taxon>
    </lineage>
</organism>
<dbReference type="InterPro" id="IPR006204">
    <property type="entry name" value="GHMP_kinase_N_dom"/>
</dbReference>
<dbReference type="SUPFAM" id="SSF54211">
    <property type="entry name" value="Ribosomal protein S5 domain 2-like"/>
    <property type="match status" value="1"/>
</dbReference>
<dbReference type="GO" id="GO:0005524">
    <property type="term" value="F:ATP binding"/>
    <property type="evidence" value="ECO:0007669"/>
    <property type="project" value="UniProtKB-KW"/>
</dbReference>
<protein>
    <recommendedName>
        <fullName evidence="11">Galactokinase</fullName>
    </recommendedName>
</protein>
<keyword evidence="5" id="KW-0067">ATP-binding</keyword>
<reference evidence="9" key="1">
    <citation type="submission" date="2023-06" db="EMBL/GenBank/DDBJ databases">
        <authorList>
            <person name="Delattre M."/>
        </authorList>
    </citation>
    <scope>NUCLEOTIDE SEQUENCE</scope>
    <source>
        <strain evidence="9">AF72</strain>
    </source>
</reference>
<dbReference type="PANTHER" id="PTHR10457:SF7">
    <property type="entry name" value="GALACTOKINASE-RELATED"/>
    <property type="match status" value="1"/>
</dbReference>
<evidence type="ECO:0000259" key="7">
    <source>
        <dbReference type="Pfam" id="PF08544"/>
    </source>
</evidence>
<dbReference type="InterPro" id="IPR019741">
    <property type="entry name" value="Galactokinase_CS"/>
</dbReference>
<name>A0AA36CRT1_9BILA</name>
<sequence length="421" mass="45553">MEAAFEKAFGMQPTDHILCPGRVNLIGEHIDYNGYGVLPMAIALGTELLIAENKEQKIVLKNAEDGKYPEYTVALPSDWKGTTPPKWFHYVLCGWRGVLDAIGVPDNEQKGMNVLMRGTIPPASGLSSSSSLVCASALATLALHTGEGFTEKFTREWLADLCAKAEQMIGTCGGGMDQASEVLSPLGAALRIDFNPLKSRPVQLPEDALFVVLHSGDTLNKAASSHYNERVIECRIGAQILGKHLNLPNWGAFRKLKQVEDASGKSLSELLRLVEEVLPENPTLDEVVAIIGRENFDALLSENTKHMTAFHVRARARHCYGEAHRVALFEEACKRGDLVEMGRLMNGSHDSLKGDYDCSSPGLDKLVEASRSAGVLGARLTGAGWGGCAVVLVDKRSPVDLSHLQVLLESSPCEGIALTKL</sequence>
<comment type="caution">
    <text evidence="9">The sequence shown here is derived from an EMBL/GenBank/DDBJ whole genome shotgun (WGS) entry which is preliminary data.</text>
</comment>
<dbReference type="Gene3D" id="3.30.70.3170">
    <property type="match status" value="1"/>
</dbReference>
<feature type="domain" description="GHMP kinase C-terminal" evidence="7">
    <location>
        <begin position="330"/>
        <end position="398"/>
    </location>
</feature>
<feature type="domain" description="Galactokinase N-terminal" evidence="8">
    <location>
        <begin position="4"/>
        <end position="50"/>
    </location>
</feature>
<dbReference type="Pfam" id="PF10509">
    <property type="entry name" value="GalKase_gal_bdg"/>
    <property type="match status" value="1"/>
</dbReference>
<dbReference type="PRINTS" id="PR00959">
    <property type="entry name" value="MEVGALKINASE"/>
</dbReference>
<dbReference type="SUPFAM" id="SSF55060">
    <property type="entry name" value="GHMP Kinase, C-terminal domain"/>
    <property type="match status" value="1"/>
</dbReference>
<gene>
    <name evidence="9" type="ORF">MSPICULIGERA_LOCUS12159</name>
</gene>
<evidence type="ECO:0000259" key="8">
    <source>
        <dbReference type="Pfam" id="PF10509"/>
    </source>
</evidence>
<comment type="similarity">
    <text evidence="1">Belongs to the GHMP kinase family. GalK subfamily.</text>
</comment>
<evidence type="ECO:0008006" key="11">
    <source>
        <dbReference type="Google" id="ProtNLM"/>
    </source>
</evidence>
<dbReference type="InterPro" id="IPR006206">
    <property type="entry name" value="Mevalonate/galactokinase"/>
</dbReference>
<feature type="non-terminal residue" evidence="9">
    <location>
        <position position="421"/>
    </location>
</feature>
<dbReference type="GO" id="GO:0006012">
    <property type="term" value="P:galactose metabolic process"/>
    <property type="evidence" value="ECO:0007669"/>
    <property type="project" value="InterPro"/>
</dbReference>
<keyword evidence="4" id="KW-0418">Kinase</keyword>
<dbReference type="InterPro" id="IPR020568">
    <property type="entry name" value="Ribosomal_Su5_D2-typ_SF"/>
</dbReference>
<feature type="domain" description="GHMP kinase N-terminal" evidence="6">
    <location>
        <begin position="90"/>
        <end position="182"/>
    </location>
</feature>
<dbReference type="InterPro" id="IPR014721">
    <property type="entry name" value="Ribsml_uS5_D2-typ_fold_subgr"/>
</dbReference>
<dbReference type="AlphaFoldDB" id="A0AA36CRT1"/>
<dbReference type="PIRSF" id="PIRSF000530">
    <property type="entry name" value="Galactokinase"/>
    <property type="match status" value="1"/>
</dbReference>
<dbReference type="PROSITE" id="PS00627">
    <property type="entry name" value="GHMP_KINASES_ATP"/>
    <property type="match status" value="1"/>
</dbReference>
<evidence type="ECO:0000256" key="2">
    <source>
        <dbReference type="ARBA" id="ARBA00022679"/>
    </source>
</evidence>
<evidence type="ECO:0000256" key="5">
    <source>
        <dbReference type="ARBA" id="ARBA00022840"/>
    </source>
</evidence>
<evidence type="ECO:0000256" key="1">
    <source>
        <dbReference type="ARBA" id="ARBA00006566"/>
    </source>
</evidence>
<dbReference type="Pfam" id="PF08544">
    <property type="entry name" value="GHMP_kinases_C"/>
    <property type="match status" value="1"/>
</dbReference>
<dbReference type="InterPro" id="IPR000705">
    <property type="entry name" value="Galactokinase"/>
</dbReference>
<dbReference type="InterPro" id="IPR019539">
    <property type="entry name" value="GalKase_N"/>
</dbReference>
<evidence type="ECO:0000313" key="10">
    <source>
        <dbReference type="Proteomes" id="UP001177023"/>
    </source>
</evidence>
<dbReference type="GO" id="GO:0004335">
    <property type="term" value="F:galactokinase activity"/>
    <property type="evidence" value="ECO:0007669"/>
    <property type="project" value="InterPro"/>
</dbReference>
<dbReference type="PANTHER" id="PTHR10457">
    <property type="entry name" value="MEVALONATE KINASE/GALACTOKINASE"/>
    <property type="match status" value="1"/>
</dbReference>
<dbReference type="InterPro" id="IPR013750">
    <property type="entry name" value="GHMP_kinase_C_dom"/>
</dbReference>
<evidence type="ECO:0000256" key="4">
    <source>
        <dbReference type="ARBA" id="ARBA00022777"/>
    </source>
</evidence>
<dbReference type="PRINTS" id="PR00473">
    <property type="entry name" value="GALCTOKINASE"/>
</dbReference>
<dbReference type="EMBL" id="CATQJA010002624">
    <property type="protein sequence ID" value="CAJ0573813.1"/>
    <property type="molecule type" value="Genomic_DNA"/>
</dbReference>